<organism evidence="1 2">
    <name type="scientific">Glarea lozoyensis (strain ATCC 20868 / MF5171)</name>
    <dbReference type="NCBI Taxonomy" id="1116229"/>
    <lineage>
        <taxon>Eukaryota</taxon>
        <taxon>Fungi</taxon>
        <taxon>Dikarya</taxon>
        <taxon>Ascomycota</taxon>
        <taxon>Pezizomycotina</taxon>
        <taxon>Leotiomycetes</taxon>
        <taxon>Helotiales</taxon>
        <taxon>Helotiaceae</taxon>
        <taxon>Glarea</taxon>
    </lineage>
</organism>
<dbReference type="OMA" id="PSHIPHM"/>
<sequence>MAHPPSYEDAIADVDVVQLVCHYFDDTCLVNSSRVCTKWHSTMNRRLWRDPFAFVASRPHPFRNAMQLIRKIKEIPVERTARTLRFVMALDFRPLLALGNDPAHNESFQHYEMYFSTRTAVMCSTYLPNLRFLYLAGLQVIDRDRPLWQTEDRVDRPRQLLLLDARGVRALNCGLIPQHNAFGNLMFVDLSYTIRPEGFQRIFSGGRFLNLRVLKLRGLKLTDSMLPDIILRSGHRLWSLDIRDNLLTVAGVQQLIDNCLQPLPPQLNDVTSLELVEAAPKYERDITLDHQSQTERLSIACRPDDEASFTRYLNVRGNLLQPLGYVLDEKDDLLKATGLTNLHISGNKLNASAVDIILPYMVHLKVLDVASIRVHPSQSGRKYSYLTTTQNTLPLIQSLGCCTEFLRIHHSAVTGTNTPIFSLSSLKYSLAYLRDAEKAKMAGKQKLFLPRDNYHLRHLTLTDIPTKSFGPVIHRLIDFLNDCVAQERVLRDAAHSVGLRHRRAPKLLSGLHTLRLEFMAEDTGLSNQSVGSASEDHDADGFLRESEKDFSFFDDNQPRSVPVIKEEFVHDVLGTIKRWRKYSIHKWAGKLEIDLPHG</sequence>
<gene>
    <name evidence="1" type="ORF">GLAREA_06146</name>
</gene>
<accession>S3D7N8</accession>
<dbReference type="EMBL" id="KE145358">
    <property type="protein sequence ID" value="EPE33134.1"/>
    <property type="molecule type" value="Genomic_DNA"/>
</dbReference>
<keyword evidence="2" id="KW-1185">Reference proteome</keyword>
<evidence type="ECO:0000313" key="2">
    <source>
        <dbReference type="Proteomes" id="UP000016922"/>
    </source>
</evidence>
<reference evidence="1 2" key="1">
    <citation type="journal article" date="2013" name="BMC Genomics">
        <title>Genomics-driven discovery of the pneumocandin biosynthetic gene cluster in the fungus Glarea lozoyensis.</title>
        <authorList>
            <person name="Chen L."/>
            <person name="Yue Q."/>
            <person name="Zhang X."/>
            <person name="Xiang M."/>
            <person name="Wang C."/>
            <person name="Li S."/>
            <person name="Che Y."/>
            <person name="Ortiz-Lopez F.J."/>
            <person name="Bills G.F."/>
            <person name="Liu X."/>
            <person name="An Z."/>
        </authorList>
    </citation>
    <scope>NUCLEOTIDE SEQUENCE [LARGE SCALE GENOMIC DNA]</scope>
    <source>
        <strain evidence="2">ATCC 20868 / MF5171</strain>
    </source>
</reference>
<protein>
    <submittedName>
        <fullName evidence="1">RNI-like protein</fullName>
    </submittedName>
</protein>
<dbReference type="KEGG" id="glz:GLAREA_06146"/>
<dbReference type="InterPro" id="IPR032675">
    <property type="entry name" value="LRR_dom_sf"/>
</dbReference>
<dbReference type="HOGENOM" id="CLU_428316_0_0_1"/>
<evidence type="ECO:0000313" key="1">
    <source>
        <dbReference type="EMBL" id="EPE33134.1"/>
    </source>
</evidence>
<dbReference type="SUPFAM" id="SSF52047">
    <property type="entry name" value="RNI-like"/>
    <property type="match status" value="1"/>
</dbReference>
<dbReference type="RefSeq" id="XP_008079751.1">
    <property type="nucleotide sequence ID" value="XM_008081560.1"/>
</dbReference>
<proteinExistence type="predicted"/>
<dbReference type="AlphaFoldDB" id="S3D7N8"/>
<dbReference type="Gene3D" id="3.80.10.10">
    <property type="entry name" value="Ribonuclease Inhibitor"/>
    <property type="match status" value="1"/>
</dbReference>
<dbReference type="GeneID" id="19465200"/>
<dbReference type="eggNOG" id="ENOG502S6PB">
    <property type="taxonomic scope" value="Eukaryota"/>
</dbReference>
<name>S3D7N8_GLAL2</name>
<dbReference type="Proteomes" id="UP000016922">
    <property type="component" value="Unassembled WGS sequence"/>
</dbReference>
<dbReference type="OrthoDB" id="5213490at2759"/>